<dbReference type="OrthoDB" id="6197979at2"/>
<dbReference type="AlphaFoldDB" id="A0A3S0KN90"/>
<dbReference type="Proteomes" id="UP000282060">
    <property type="component" value="Unassembled WGS sequence"/>
</dbReference>
<accession>A0A3S0KN90</accession>
<dbReference type="Pfam" id="PF14056">
    <property type="entry name" value="DUF4250"/>
    <property type="match status" value="1"/>
</dbReference>
<protein>
    <submittedName>
        <fullName evidence="1">DUF4250 domain-containing protein</fullName>
    </submittedName>
</protein>
<name>A0A3S0KN90_9GAMM</name>
<comment type="caution">
    <text evidence="1">The sequence shown here is derived from an EMBL/GenBank/DDBJ whole genome shotgun (WGS) entry which is preliminary data.</text>
</comment>
<proteinExistence type="predicted"/>
<sequence length="66" mass="7645">MINIPNLEHLPAEILVGIANEHLRLNCRDRQSLFYDLDIPSTVLEQKLSDSGFEYDILANQYRSIK</sequence>
<evidence type="ECO:0000313" key="1">
    <source>
        <dbReference type="EMBL" id="RTR34228.1"/>
    </source>
</evidence>
<gene>
    <name evidence="1" type="ORF">EKG39_00680</name>
</gene>
<dbReference type="EMBL" id="RXNV01000001">
    <property type="protein sequence ID" value="RTR34228.1"/>
    <property type="molecule type" value="Genomic_DNA"/>
</dbReference>
<evidence type="ECO:0000313" key="2">
    <source>
        <dbReference type="Proteomes" id="UP000282060"/>
    </source>
</evidence>
<dbReference type="RefSeq" id="WP_126503272.1">
    <property type="nucleotide sequence ID" value="NZ_RXNV01000001.1"/>
</dbReference>
<dbReference type="InterPro" id="IPR025346">
    <property type="entry name" value="DUF4250"/>
</dbReference>
<organism evidence="1 2">
    <name type="scientific">Shewanella atlantica</name>
    <dbReference type="NCBI Taxonomy" id="271099"/>
    <lineage>
        <taxon>Bacteria</taxon>
        <taxon>Pseudomonadati</taxon>
        <taxon>Pseudomonadota</taxon>
        <taxon>Gammaproteobacteria</taxon>
        <taxon>Alteromonadales</taxon>
        <taxon>Shewanellaceae</taxon>
        <taxon>Shewanella</taxon>
    </lineage>
</organism>
<keyword evidence="2" id="KW-1185">Reference proteome</keyword>
<reference evidence="1 2" key="1">
    <citation type="submission" date="2018-12" db="EMBL/GenBank/DDBJ databases">
        <authorList>
            <person name="Yu L."/>
        </authorList>
    </citation>
    <scope>NUCLEOTIDE SEQUENCE [LARGE SCALE GENOMIC DNA]</scope>
    <source>
        <strain evidence="1 2">HAW-EB5</strain>
    </source>
</reference>